<dbReference type="GO" id="GO:0000967">
    <property type="term" value="P:rRNA 5'-end processing"/>
    <property type="evidence" value="ECO:0007669"/>
    <property type="project" value="UniProtKB-UniRule"/>
</dbReference>
<dbReference type="NCBIfam" id="TIGR00250">
    <property type="entry name" value="RNAse_H_YqgF"/>
    <property type="match status" value="1"/>
</dbReference>
<evidence type="ECO:0000256" key="1">
    <source>
        <dbReference type="ARBA" id="ARBA00022490"/>
    </source>
</evidence>
<dbReference type="InterPro" id="IPR006641">
    <property type="entry name" value="YqgF/RNaseH-like_dom"/>
</dbReference>
<dbReference type="Pfam" id="PF03652">
    <property type="entry name" value="RuvX"/>
    <property type="match status" value="1"/>
</dbReference>
<dbReference type="GO" id="GO:0016788">
    <property type="term" value="F:hydrolase activity, acting on ester bonds"/>
    <property type="evidence" value="ECO:0007669"/>
    <property type="project" value="UniProtKB-UniRule"/>
</dbReference>
<evidence type="ECO:0000313" key="8">
    <source>
        <dbReference type="Proteomes" id="UP000051297"/>
    </source>
</evidence>
<organism evidence="7 8">
    <name type="scientific">candidate division WWE3 bacterium CSP1-7</name>
    <dbReference type="NCBI Taxonomy" id="1576480"/>
    <lineage>
        <taxon>Bacteria</taxon>
        <taxon>Katanobacteria</taxon>
    </lineage>
</organism>
<dbReference type="Proteomes" id="UP000051297">
    <property type="component" value="Unassembled WGS sequence"/>
</dbReference>
<evidence type="ECO:0000313" key="7">
    <source>
        <dbReference type="EMBL" id="KRT67726.1"/>
    </source>
</evidence>
<proteinExistence type="inferred from homology"/>
<dbReference type="InterPro" id="IPR012337">
    <property type="entry name" value="RNaseH-like_sf"/>
</dbReference>
<dbReference type="GO" id="GO:0005737">
    <property type="term" value="C:cytoplasm"/>
    <property type="evidence" value="ECO:0007669"/>
    <property type="project" value="UniProtKB-SubCell"/>
</dbReference>
<dbReference type="GO" id="GO:0004518">
    <property type="term" value="F:nuclease activity"/>
    <property type="evidence" value="ECO:0007669"/>
    <property type="project" value="UniProtKB-KW"/>
</dbReference>
<comment type="function">
    <text evidence="5">Could be a nuclease involved in processing of the 5'-end of pre-16S rRNA.</text>
</comment>
<evidence type="ECO:0000256" key="5">
    <source>
        <dbReference type="HAMAP-Rule" id="MF_00651"/>
    </source>
</evidence>
<dbReference type="STRING" id="1576480.XU08_C0001G0135"/>
<feature type="domain" description="YqgF/RNase H-like" evidence="6">
    <location>
        <begin position="1"/>
        <end position="87"/>
    </location>
</feature>
<dbReference type="PANTHER" id="PTHR33317">
    <property type="entry name" value="POLYNUCLEOTIDYL TRANSFERASE, RIBONUCLEASE H-LIKE SUPERFAMILY PROTEIN"/>
    <property type="match status" value="1"/>
</dbReference>
<sequence>MNILGVDWGEKRIGMAIARGNLAEPLGTVGSFEELVGIARDERVERIVLGLPEGKFEERVRGWSRRIEGELGVPVVLRSEVLTSRQALQKSIESGKPKKSRRDLDAQAAALLLQEFLDENQNQS</sequence>
<evidence type="ECO:0000256" key="2">
    <source>
        <dbReference type="ARBA" id="ARBA00022517"/>
    </source>
</evidence>
<comment type="caution">
    <text evidence="7">The sequence shown here is derived from an EMBL/GenBank/DDBJ whole genome shotgun (WGS) entry which is preliminary data.</text>
</comment>
<dbReference type="EC" id="3.1.-.-" evidence="5"/>
<keyword evidence="2 5" id="KW-0690">Ribosome biogenesis</keyword>
<dbReference type="SUPFAM" id="SSF53098">
    <property type="entry name" value="Ribonuclease H-like"/>
    <property type="match status" value="1"/>
</dbReference>
<accession>A0A0T5ZYH6</accession>
<name>A0A0T5ZYH6_UNCKA</name>
<evidence type="ECO:0000259" key="6">
    <source>
        <dbReference type="SMART" id="SM00732"/>
    </source>
</evidence>
<dbReference type="CDD" id="cd16964">
    <property type="entry name" value="YqgF"/>
    <property type="match status" value="1"/>
</dbReference>
<dbReference type="HAMAP" id="MF_00651">
    <property type="entry name" value="Nuclease_YqgF"/>
    <property type="match status" value="1"/>
</dbReference>
<evidence type="ECO:0000256" key="3">
    <source>
        <dbReference type="ARBA" id="ARBA00022722"/>
    </source>
</evidence>
<dbReference type="EMBL" id="LDXK01000001">
    <property type="protein sequence ID" value="KRT67726.1"/>
    <property type="molecule type" value="Genomic_DNA"/>
</dbReference>
<keyword evidence="4 5" id="KW-0378">Hydrolase</keyword>
<dbReference type="InterPro" id="IPR005227">
    <property type="entry name" value="YqgF"/>
</dbReference>
<gene>
    <name evidence="7" type="ORF">XU08_C0001G0135</name>
</gene>
<comment type="subcellular location">
    <subcellularLocation>
        <location evidence="5">Cytoplasm</location>
    </subcellularLocation>
</comment>
<dbReference type="AlphaFoldDB" id="A0A0T5ZYH6"/>
<keyword evidence="1 5" id="KW-0963">Cytoplasm</keyword>
<reference evidence="7 8" key="1">
    <citation type="submission" date="2015-05" db="EMBL/GenBank/DDBJ databases">
        <title>Critical biogeochemical functions in the subsurface are associated with bacteria from new phyla and little studied lineages.</title>
        <authorList>
            <person name="Hug L.A."/>
            <person name="Thomas B.C."/>
            <person name="Sharon I."/>
            <person name="Brown C.T."/>
            <person name="Sharma R."/>
            <person name="Hettich R.L."/>
            <person name="Wilkins M.J."/>
            <person name="Williams K.H."/>
            <person name="Singh A."/>
            <person name="Banfield J.F."/>
        </authorList>
    </citation>
    <scope>NUCLEOTIDE SEQUENCE [LARGE SCALE GENOMIC DNA]</scope>
    <source>
        <strain evidence="7">CSP1-7</strain>
    </source>
</reference>
<protein>
    <recommendedName>
        <fullName evidence="5">Putative pre-16S rRNA nuclease</fullName>
        <ecNumber evidence="5">3.1.-.-</ecNumber>
    </recommendedName>
</protein>
<dbReference type="Gene3D" id="3.30.420.140">
    <property type="entry name" value="YqgF/RNase H-like domain"/>
    <property type="match status" value="1"/>
</dbReference>
<comment type="similarity">
    <text evidence="5">Belongs to the YqgF HJR family.</text>
</comment>
<keyword evidence="3 5" id="KW-0540">Nuclease</keyword>
<dbReference type="InterPro" id="IPR037027">
    <property type="entry name" value="YqgF/RNaseH-like_dom_sf"/>
</dbReference>
<dbReference type="SMART" id="SM00732">
    <property type="entry name" value="YqgFc"/>
    <property type="match status" value="1"/>
</dbReference>
<dbReference type="PANTHER" id="PTHR33317:SF4">
    <property type="entry name" value="POLYNUCLEOTIDYL TRANSFERASE, RIBONUCLEASE H-LIKE SUPERFAMILY PROTEIN"/>
    <property type="match status" value="1"/>
</dbReference>
<evidence type="ECO:0000256" key="4">
    <source>
        <dbReference type="ARBA" id="ARBA00022801"/>
    </source>
</evidence>